<evidence type="ECO:0000256" key="3">
    <source>
        <dbReference type="ARBA" id="ARBA00022729"/>
    </source>
</evidence>
<dbReference type="PANTHER" id="PTHR30290:SF9">
    <property type="entry name" value="OLIGOPEPTIDE-BINDING PROTEIN APPA"/>
    <property type="match status" value="1"/>
</dbReference>
<keyword evidence="3" id="KW-0732">Signal</keyword>
<dbReference type="GO" id="GO:0015833">
    <property type="term" value="P:peptide transport"/>
    <property type="evidence" value="ECO:0007669"/>
    <property type="project" value="TreeGrafter"/>
</dbReference>
<sequence>MVRGKIKKGVALLAFLVVFFMIATAFSGIQPHNVNPAEPYVSSVNLAGNGTYKFAEVGSVLDISEFSANTVCDFLFLNNIYSTGIQIYPNGTLGPWLLTSWSGEPVSNITTFDPVTGLNESVRYIYTVHIRPGVQWTDWTQSNSNDTYVFSNSTSFVSTSGKTYNYQYKSFYDTLTGSIEPWKPVTMKTYYVQAADFILSWKILDSSLTFSGSFCNIANIVPVNNLTLEYYLTQPISTFVEVTLGTPVLPYHIWVNHDYSSTPGLWNYSKNLPASQSYNLWNLGFNPATGYAPGLIGTGPFMMNGGYSMPRGILLMNNYWELYQNTHYFAGSVKSLSQYMPRLYAIEGISYSSYSAAVAALRSGDVYTIIPSPPQTFLPTIESIPNTYVYTKEGTSFGFIQINPRSSNAPFNITGVREALEYAIPKSYITSVVDEGFDTPGNSVVPSSDVPWHAPDLPVYHFSISRAMETINQTMIRHPGLKYVTSNGKYVLEYHGKPVKMVIQAIVSSQNPLGVEGAEIIAKDWRAMGIQASVEQEALATAIANSNDYDYQSLELGISGISGNPTSFLDLTYNLSEAPAGYYIGPFSGITYNGPVNSSLCPELRDNAYYNGTEITKILDNLTGRLYHVFSIQQQLKIAYMIQYISAQELTYVDITYGVDPIPINNGTFTGITKDSLPLSSFWFWNFVTLHEKSAIKIKTSFETKLQVSVITGKRIYYNGEYGNATVSVRNVFGAPVSGVKIDIGDIPSGGIINVSSITGITNSSGIYKFEFRIPETNSLIYTKDYSGIINITATAVSNKYIPAIGFGHIDVSPVPVAYKILSYNGTLSRNSIENISLEIYNPVTGSPVSGYSYTIQTLAGAVNIISGKNQILSYVSDIDGFGLGSDYVLSNGLKNYNMSSISGVTGANGIIDFGLRENSTFNDSKNTGYETYIFIGNYAAGSSMQGEYGYMTLGQVTSSYNGNGFGIYQPFEIPILISNNNSVSIKIISRHTVNYNGRLNITLMATMDGKPLKNYKITLTAQNALGANRGTFIGAHSSAFNPNSLVLQGFTSTFANIYGSSSMPEINVTTNSTGYATAVFTPEIYNPENYSIMNYQSRYYIPFDEFQISATGSNSTAATYIMSGQYLYKNSTGPFISYFVDVFAAGSYYLNGEYALMAGKNYTMYINSTIDGMAGPYAPGISGNITSDPGYLNVKSFNTGSSGSLRITINVPDLSREGIDYIHVYVNNGTSKSVYNYTFFIIPENSTVKNIVHTKIEENPLNTYILVIAVVFMALFLAMVAVYIIGRKNK</sequence>
<comment type="caution">
    <text evidence="6">The sequence shown here is derived from an EMBL/GenBank/DDBJ whole genome shotgun (WGS) entry which is preliminary data.</text>
</comment>
<feature type="transmembrane region" description="Helical" evidence="4">
    <location>
        <begin position="1265"/>
        <end position="1286"/>
    </location>
</feature>
<evidence type="ECO:0000259" key="5">
    <source>
        <dbReference type="Pfam" id="PF00496"/>
    </source>
</evidence>
<dbReference type="Gene3D" id="3.10.105.10">
    <property type="entry name" value="Dipeptide-binding Protein, Domain 3"/>
    <property type="match status" value="1"/>
</dbReference>
<evidence type="ECO:0000256" key="1">
    <source>
        <dbReference type="ARBA" id="ARBA00005695"/>
    </source>
</evidence>
<reference evidence="6 7" key="1">
    <citation type="submission" date="2017-04" db="EMBL/GenBank/DDBJ databases">
        <authorList>
            <person name="Varghese N."/>
            <person name="Submissions S."/>
        </authorList>
    </citation>
    <scope>NUCLEOTIDE SEQUENCE [LARGE SCALE GENOMIC DNA]</scope>
    <source>
        <strain evidence="6 7">DSM 9789</strain>
    </source>
</reference>
<gene>
    <name evidence="6" type="ORF">SAMN02745355_1339</name>
</gene>
<dbReference type="Pfam" id="PF00496">
    <property type="entry name" value="SBP_bac_5"/>
    <property type="match status" value="1"/>
</dbReference>
<keyword evidence="4" id="KW-0472">Membrane</keyword>
<feature type="domain" description="Solute-binding protein family 5" evidence="5">
    <location>
        <begin position="95"/>
        <end position="574"/>
    </location>
</feature>
<dbReference type="SUPFAM" id="SSF53850">
    <property type="entry name" value="Periplasmic binding protein-like II"/>
    <property type="match status" value="1"/>
</dbReference>
<proteinExistence type="inferred from homology"/>
<accession>A0A8G2FXV2</accession>
<evidence type="ECO:0000256" key="2">
    <source>
        <dbReference type="ARBA" id="ARBA00022448"/>
    </source>
</evidence>
<keyword evidence="4" id="KW-0812">Transmembrane</keyword>
<dbReference type="EMBL" id="FWYE01000004">
    <property type="protein sequence ID" value="SMD31406.1"/>
    <property type="molecule type" value="Genomic_DNA"/>
</dbReference>
<dbReference type="InterPro" id="IPR039424">
    <property type="entry name" value="SBP_5"/>
</dbReference>
<keyword evidence="7" id="KW-1185">Reference proteome</keyword>
<dbReference type="GO" id="GO:1904680">
    <property type="term" value="F:peptide transmembrane transporter activity"/>
    <property type="evidence" value="ECO:0007669"/>
    <property type="project" value="TreeGrafter"/>
</dbReference>
<dbReference type="PANTHER" id="PTHR30290">
    <property type="entry name" value="PERIPLASMIC BINDING COMPONENT OF ABC TRANSPORTER"/>
    <property type="match status" value="1"/>
</dbReference>
<evidence type="ECO:0000256" key="4">
    <source>
        <dbReference type="SAM" id="Phobius"/>
    </source>
</evidence>
<name>A0A8G2FXV2_PICTO</name>
<organism evidence="6 7">
    <name type="scientific">Picrophilus torridus (strain ATCC 700027 / DSM 9790 / JCM 10055 / NBRC 100828 / KAW 2/3)</name>
    <dbReference type="NCBI Taxonomy" id="1122961"/>
    <lineage>
        <taxon>Archaea</taxon>
        <taxon>Methanobacteriati</taxon>
        <taxon>Thermoplasmatota</taxon>
        <taxon>Thermoplasmata</taxon>
        <taxon>Thermoplasmatales</taxon>
        <taxon>Picrophilaceae</taxon>
        <taxon>Picrophilus</taxon>
    </lineage>
</organism>
<keyword evidence="4" id="KW-1133">Transmembrane helix</keyword>
<dbReference type="Gene3D" id="3.40.190.10">
    <property type="entry name" value="Periplasmic binding protein-like II"/>
    <property type="match status" value="1"/>
</dbReference>
<protein>
    <submittedName>
        <fullName evidence="6">ABC-type transport system, substrate-binding protein</fullName>
    </submittedName>
</protein>
<comment type="similarity">
    <text evidence="1">Belongs to the bacterial solute-binding protein 5 family.</text>
</comment>
<keyword evidence="2" id="KW-0813">Transport</keyword>
<dbReference type="InterPro" id="IPR000914">
    <property type="entry name" value="SBP_5_dom"/>
</dbReference>
<dbReference type="RefSeq" id="WP_084273091.1">
    <property type="nucleotide sequence ID" value="NZ_FWYE01000004.1"/>
</dbReference>
<dbReference type="Proteomes" id="UP000192315">
    <property type="component" value="Unassembled WGS sequence"/>
</dbReference>
<evidence type="ECO:0000313" key="6">
    <source>
        <dbReference type="EMBL" id="SMD31406.1"/>
    </source>
</evidence>
<evidence type="ECO:0000313" key="7">
    <source>
        <dbReference type="Proteomes" id="UP000192315"/>
    </source>
</evidence>